<dbReference type="Gene3D" id="3.40.50.200">
    <property type="entry name" value="Peptidase S8/S53 domain"/>
    <property type="match status" value="1"/>
</dbReference>
<proteinExistence type="inferred from homology"/>
<evidence type="ECO:0000256" key="5">
    <source>
        <dbReference type="PROSITE-ProRule" id="PRU01240"/>
    </source>
</evidence>
<evidence type="ECO:0000256" key="4">
    <source>
        <dbReference type="ARBA" id="ARBA00022825"/>
    </source>
</evidence>
<dbReference type="PROSITE" id="PS00137">
    <property type="entry name" value="SUBTILASE_HIS"/>
    <property type="match status" value="1"/>
</dbReference>
<evidence type="ECO:0000313" key="8">
    <source>
        <dbReference type="EMBL" id="GIZ47214.1"/>
    </source>
</evidence>
<keyword evidence="2" id="KW-0645">Protease</keyword>
<dbReference type="InterPro" id="IPR050131">
    <property type="entry name" value="Peptidase_S8_subtilisin-like"/>
</dbReference>
<sequence>MVRPLLLVNCLLFIGLSVGLSLPNALSTLDEDTDTDDNDTYECPSPGSLRSVASRGLQANPPEWALTNLCSTSKHIPFQPAAYEYDDSAGAEVDIYVFDTGIEHDQTQFGTRVVDEVNESDEHFKDLAGHGTKVASLIASKDYGIAKSANLYSVKFREMASPIQYASPRQ</sequence>
<dbReference type="PANTHER" id="PTHR43806:SF11">
    <property type="entry name" value="CEREVISIN-RELATED"/>
    <property type="match status" value="1"/>
</dbReference>
<dbReference type="Proteomes" id="UP000825890">
    <property type="component" value="Unassembled WGS sequence"/>
</dbReference>
<dbReference type="GO" id="GO:0004252">
    <property type="term" value="F:serine-type endopeptidase activity"/>
    <property type="evidence" value="ECO:0007669"/>
    <property type="project" value="InterPro"/>
</dbReference>
<evidence type="ECO:0000256" key="3">
    <source>
        <dbReference type="ARBA" id="ARBA00022801"/>
    </source>
</evidence>
<reference evidence="8 9" key="1">
    <citation type="submission" date="2021-01" db="EMBL/GenBank/DDBJ databases">
        <title>Cercospora kikuchii MAFF 305040 whole genome shotgun sequence.</title>
        <authorList>
            <person name="Kashiwa T."/>
            <person name="Suzuki T."/>
        </authorList>
    </citation>
    <scope>NUCLEOTIDE SEQUENCE [LARGE SCALE GENOMIC DNA]</scope>
    <source>
        <strain evidence="8 9">MAFF 305040</strain>
    </source>
</reference>
<feature type="signal peptide" evidence="6">
    <location>
        <begin position="1"/>
        <end position="19"/>
    </location>
</feature>
<evidence type="ECO:0000259" key="7">
    <source>
        <dbReference type="Pfam" id="PF00082"/>
    </source>
</evidence>
<dbReference type="OrthoDB" id="206201at2759"/>
<keyword evidence="3" id="KW-0378">Hydrolase</keyword>
<dbReference type="Pfam" id="PF00082">
    <property type="entry name" value="Peptidase_S8"/>
    <property type="match status" value="1"/>
</dbReference>
<dbReference type="SUPFAM" id="SSF52743">
    <property type="entry name" value="Subtilisin-like"/>
    <property type="match status" value="1"/>
</dbReference>
<evidence type="ECO:0000313" key="9">
    <source>
        <dbReference type="Proteomes" id="UP000825890"/>
    </source>
</evidence>
<evidence type="ECO:0000256" key="1">
    <source>
        <dbReference type="ARBA" id="ARBA00011073"/>
    </source>
</evidence>
<dbReference type="InterPro" id="IPR022398">
    <property type="entry name" value="Peptidase_S8_His-AS"/>
</dbReference>
<dbReference type="GeneID" id="68295888"/>
<dbReference type="PROSITE" id="PS51892">
    <property type="entry name" value="SUBTILASE"/>
    <property type="match status" value="1"/>
</dbReference>
<comment type="caution">
    <text evidence="8">The sequence shown here is derived from an EMBL/GenBank/DDBJ whole genome shotgun (WGS) entry which is preliminary data.</text>
</comment>
<feature type="chain" id="PRO_5040428215" description="Peptidase S8/S53 domain-containing protein" evidence="6">
    <location>
        <begin position="20"/>
        <end position="170"/>
    </location>
</feature>
<dbReference type="PANTHER" id="PTHR43806">
    <property type="entry name" value="PEPTIDASE S8"/>
    <property type="match status" value="1"/>
</dbReference>
<organism evidence="8 9">
    <name type="scientific">Cercospora kikuchii</name>
    <dbReference type="NCBI Taxonomy" id="84275"/>
    <lineage>
        <taxon>Eukaryota</taxon>
        <taxon>Fungi</taxon>
        <taxon>Dikarya</taxon>
        <taxon>Ascomycota</taxon>
        <taxon>Pezizomycotina</taxon>
        <taxon>Dothideomycetes</taxon>
        <taxon>Dothideomycetidae</taxon>
        <taxon>Mycosphaerellales</taxon>
        <taxon>Mycosphaerellaceae</taxon>
        <taxon>Cercospora</taxon>
    </lineage>
</organism>
<keyword evidence="9" id="KW-1185">Reference proteome</keyword>
<comment type="similarity">
    <text evidence="1 5">Belongs to the peptidase S8 family.</text>
</comment>
<comment type="caution">
    <text evidence="5">Lacks conserved residue(s) required for the propagation of feature annotation.</text>
</comment>
<keyword evidence="4" id="KW-0720">Serine protease</keyword>
<dbReference type="EMBL" id="BOLY01000007">
    <property type="protein sequence ID" value="GIZ47214.1"/>
    <property type="molecule type" value="Genomic_DNA"/>
</dbReference>
<dbReference type="InterPro" id="IPR000209">
    <property type="entry name" value="Peptidase_S8/S53_dom"/>
</dbReference>
<evidence type="ECO:0000256" key="2">
    <source>
        <dbReference type="ARBA" id="ARBA00022670"/>
    </source>
</evidence>
<dbReference type="AlphaFoldDB" id="A0A9P3CMG3"/>
<keyword evidence="6" id="KW-0732">Signal</keyword>
<accession>A0A9P3CMG3</accession>
<name>A0A9P3CMG3_9PEZI</name>
<dbReference type="InterPro" id="IPR036852">
    <property type="entry name" value="Peptidase_S8/S53_dom_sf"/>
</dbReference>
<gene>
    <name evidence="8" type="ORF">CKM354_001031300</name>
</gene>
<dbReference type="GO" id="GO:0006508">
    <property type="term" value="P:proteolysis"/>
    <property type="evidence" value="ECO:0007669"/>
    <property type="project" value="UniProtKB-KW"/>
</dbReference>
<dbReference type="RefSeq" id="XP_044661701.1">
    <property type="nucleotide sequence ID" value="XM_044805766.1"/>
</dbReference>
<protein>
    <recommendedName>
        <fullName evidence="7">Peptidase S8/S53 domain-containing protein</fullName>
    </recommendedName>
</protein>
<feature type="domain" description="Peptidase S8/S53" evidence="7">
    <location>
        <begin position="92"/>
        <end position="156"/>
    </location>
</feature>
<evidence type="ECO:0000256" key="6">
    <source>
        <dbReference type="SAM" id="SignalP"/>
    </source>
</evidence>